<evidence type="ECO:0000313" key="2">
    <source>
        <dbReference type="EMBL" id="MCS7475797.1"/>
    </source>
</evidence>
<dbReference type="AlphaFoldDB" id="A0A9X2VG29"/>
<keyword evidence="3" id="KW-1185">Reference proteome</keyword>
<name>A0A9X2VG29_9PSEU</name>
<sequence>MSGDDDRAGRGRDLFLTDLWSLVVDEDGRVDGVPAWIESWFRGTPPGTAPDHPTAAALHRVLASGADADDLTDVVRAMQHEVVRNVCLLLDDPGLLGIRHDGPAWELTAISTAPPDRRPMGDLHPAFDEHDPSGRSGEPRGRPVPAHLPGHPPHARTAVAQARAGDRLAALRTWREATGATPAEAKAALDALLDGY</sequence>
<dbReference type="Proteomes" id="UP001141259">
    <property type="component" value="Unassembled WGS sequence"/>
</dbReference>
<reference evidence="2" key="1">
    <citation type="submission" date="2022-08" db="EMBL/GenBank/DDBJ databases">
        <authorList>
            <person name="Tistechok S."/>
            <person name="Samborskyy M."/>
            <person name="Roman I."/>
        </authorList>
    </citation>
    <scope>NUCLEOTIDE SEQUENCE</scope>
    <source>
        <strain evidence="2">DSM 103496</strain>
    </source>
</reference>
<organism evidence="2 3">
    <name type="scientific">Umezawaea endophytica</name>
    <dbReference type="NCBI Taxonomy" id="1654476"/>
    <lineage>
        <taxon>Bacteria</taxon>
        <taxon>Bacillati</taxon>
        <taxon>Actinomycetota</taxon>
        <taxon>Actinomycetes</taxon>
        <taxon>Pseudonocardiales</taxon>
        <taxon>Pseudonocardiaceae</taxon>
        <taxon>Umezawaea</taxon>
    </lineage>
</organism>
<evidence type="ECO:0000256" key="1">
    <source>
        <dbReference type="SAM" id="MobiDB-lite"/>
    </source>
</evidence>
<comment type="caution">
    <text evidence="2">The sequence shown here is derived from an EMBL/GenBank/DDBJ whole genome shotgun (WGS) entry which is preliminary data.</text>
</comment>
<protein>
    <submittedName>
        <fullName evidence="2">Uncharacterized protein</fullName>
    </submittedName>
</protein>
<evidence type="ECO:0000313" key="3">
    <source>
        <dbReference type="Proteomes" id="UP001141259"/>
    </source>
</evidence>
<feature type="region of interest" description="Disordered" evidence="1">
    <location>
        <begin position="113"/>
        <end position="154"/>
    </location>
</feature>
<dbReference type="RefSeq" id="WP_259621301.1">
    <property type="nucleotide sequence ID" value="NZ_JANYMP010000001.1"/>
</dbReference>
<gene>
    <name evidence="2" type="ORF">NZH93_02950</name>
</gene>
<accession>A0A9X2VG29</accession>
<proteinExistence type="predicted"/>
<dbReference type="EMBL" id="JANYMP010000001">
    <property type="protein sequence ID" value="MCS7475797.1"/>
    <property type="molecule type" value="Genomic_DNA"/>
</dbReference>
<feature type="compositionally biased region" description="Basic and acidic residues" evidence="1">
    <location>
        <begin position="115"/>
        <end position="141"/>
    </location>
</feature>